<dbReference type="OrthoDB" id="9803983at2"/>
<dbReference type="EMBL" id="NUMG01000001">
    <property type="protein sequence ID" value="PGU07958.1"/>
    <property type="molecule type" value="Genomic_DNA"/>
</dbReference>
<dbReference type="Proteomes" id="UP000225766">
    <property type="component" value="Unassembled WGS sequence"/>
</dbReference>
<gene>
    <name evidence="1" type="ORF">COD19_01530</name>
</gene>
<accession>A0A2C1MB99</accession>
<evidence type="ECO:0000313" key="2">
    <source>
        <dbReference type="Proteomes" id="UP000225766"/>
    </source>
</evidence>
<name>A0A2C1MB99_BACCE</name>
<dbReference type="AlphaFoldDB" id="A0A2C1MB99"/>
<evidence type="ECO:0000313" key="1">
    <source>
        <dbReference type="EMBL" id="PGU07958.1"/>
    </source>
</evidence>
<reference evidence="1 2" key="1">
    <citation type="submission" date="2017-09" db="EMBL/GenBank/DDBJ databases">
        <title>Large-scale bioinformatics analysis of Bacillus genomes uncovers conserved roles of natural products in bacterial physiology.</title>
        <authorList>
            <consortium name="Agbiome Team Llc"/>
            <person name="Bleich R.M."/>
            <person name="Grubbs K.J."/>
            <person name="Santa Maria K.C."/>
            <person name="Allen S.E."/>
            <person name="Farag S."/>
            <person name="Shank E.A."/>
            <person name="Bowers A."/>
        </authorList>
    </citation>
    <scope>NUCLEOTIDE SEQUENCE [LARGE SCALE GENOMIC DNA]</scope>
    <source>
        <strain evidence="1 2">AFS040105</strain>
    </source>
</reference>
<sequence length="74" mass="9084">MMKKLINYKYLLKNWRYLFICILPTISLFYIFDVTFELLYHQDFYLSNLICAVILFILFINIKDKFKIKDDSTL</sequence>
<proteinExistence type="predicted"/>
<dbReference type="RefSeq" id="WP_071712151.1">
    <property type="nucleotide sequence ID" value="NZ_JARXKI010000003.1"/>
</dbReference>
<protein>
    <submittedName>
        <fullName evidence="1">Uncharacterized protein</fullName>
    </submittedName>
</protein>
<comment type="caution">
    <text evidence="1">The sequence shown here is derived from an EMBL/GenBank/DDBJ whole genome shotgun (WGS) entry which is preliminary data.</text>
</comment>
<organism evidence="1 2">
    <name type="scientific">Bacillus cereus</name>
    <dbReference type="NCBI Taxonomy" id="1396"/>
    <lineage>
        <taxon>Bacteria</taxon>
        <taxon>Bacillati</taxon>
        <taxon>Bacillota</taxon>
        <taxon>Bacilli</taxon>
        <taxon>Bacillales</taxon>
        <taxon>Bacillaceae</taxon>
        <taxon>Bacillus</taxon>
        <taxon>Bacillus cereus group</taxon>
    </lineage>
</organism>